<dbReference type="GeneID" id="20321960"/>
<name>A0A075AAJ0_OPIVI</name>
<dbReference type="AlphaFoldDB" id="A0A075AAJ0"/>
<protein>
    <submittedName>
        <fullName evidence="2">Uncharacterized protein</fullName>
    </submittedName>
</protein>
<dbReference type="KEGG" id="ovi:T265_07781"/>
<dbReference type="Proteomes" id="UP000054324">
    <property type="component" value="Unassembled WGS sequence"/>
</dbReference>
<dbReference type="EMBL" id="KL596804">
    <property type="protein sequence ID" value="KER24584.1"/>
    <property type="molecule type" value="Genomic_DNA"/>
</dbReference>
<accession>A0A075AAJ0</accession>
<reference evidence="2 3" key="1">
    <citation type="submission" date="2013-11" db="EMBL/GenBank/DDBJ databases">
        <title>Opisthorchis viverrini - life in the bile duct.</title>
        <authorList>
            <person name="Young N.D."/>
            <person name="Nagarajan N."/>
            <person name="Lin S.J."/>
            <person name="Korhonen P.K."/>
            <person name="Jex A.R."/>
            <person name="Hall R.S."/>
            <person name="Safavi-Hemami H."/>
            <person name="Kaewkong W."/>
            <person name="Bertrand D."/>
            <person name="Gao S."/>
            <person name="Seet Q."/>
            <person name="Wongkham S."/>
            <person name="Teh B.T."/>
            <person name="Wongkham C."/>
            <person name="Intapan P.M."/>
            <person name="Maleewong W."/>
            <person name="Yang X."/>
            <person name="Hu M."/>
            <person name="Wang Z."/>
            <person name="Hofmann A."/>
            <person name="Sternberg P.W."/>
            <person name="Tan P."/>
            <person name="Wang J."/>
            <person name="Gasser R.B."/>
        </authorList>
    </citation>
    <scope>NUCLEOTIDE SEQUENCE [LARGE SCALE GENOMIC DNA]</scope>
</reference>
<proteinExistence type="predicted"/>
<evidence type="ECO:0000256" key="1">
    <source>
        <dbReference type="SAM" id="MobiDB-lite"/>
    </source>
</evidence>
<keyword evidence="3" id="KW-1185">Reference proteome</keyword>
<dbReference type="RefSeq" id="XP_009171657.1">
    <property type="nucleotide sequence ID" value="XM_009173393.1"/>
</dbReference>
<evidence type="ECO:0000313" key="2">
    <source>
        <dbReference type="EMBL" id="KER24584.1"/>
    </source>
</evidence>
<feature type="region of interest" description="Disordered" evidence="1">
    <location>
        <begin position="169"/>
        <end position="188"/>
    </location>
</feature>
<dbReference type="CTD" id="20321960"/>
<feature type="region of interest" description="Disordered" evidence="1">
    <location>
        <begin position="217"/>
        <end position="237"/>
    </location>
</feature>
<gene>
    <name evidence="2" type="ORF">T265_07781</name>
</gene>
<sequence length="237" mass="26344">MAGFLEVESFSQKENSIVSGREYSPGALIGMAYLWNIILTLFHFATANAYKDVCHLTYNMFLEQLADSRDIARPRRINVTDTCNEDRPGRQNLSHKPPKKRSERTGDSGPAQLTRRLCENRRTLCPWVDHARSKEATTSILLDLRGQPKRVHPYSEILLTVVTSTSSSGNSAPNKIWSLGPPVTKSGSKPRILREEVISPELDVDCVRSVSSVRSIFSNPMSPPDPTNASATSMVND</sequence>
<organism evidence="2 3">
    <name type="scientific">Opisthorchis viverrini</name>
    <name type="common">Southeast Asian liver fluke</name>
    <dbReference type="NCBI Taxonomy" id="6198"/>
    <lineage>
        <taxon>Eukaryota</taxon>
        <taxon>Metazoa</taxon>
        <taxon>Spiralia</taxon>
        <taxon>Lophotrochozoa</taxon>
        <taxon>Platyhelminthes</taxon>
        <taxon>Trematoda</taxon>
        <taxon>Digenea</taxon>
        <taxon>Opisthorchiida</taxon>
        <taxon>Opisthorchiata</taxon>
        <taxon>Opisthorchiidae</taxon>
        <taxon>Opisthorchis</taxon>
    </lineage>
</organism>
<feature type="region of interest" description="Disordered" evidence="1">
    <location>
        <begin position="78"/>
        <end position="112"/>
    </location>
</feature>
<feature type="compositionally biased region" description="Polar residues" evidence="1">
    <location>
        <begin position="227"/>
        <end position="237"/>
    </location>
</feature>
<evidence type="ECO:0000313" key="3">
    <source>
        <dbReference type="Proteomes" id="UP000054324"/>
    </source>
</evidence>